<keyword evidence="2" id="KW-1185">Reference proteome</keyword>
<organism evidence="1 2">
    <name type="scientific">Roridomyces roridus</name>
    <dbReference type="NCBI Taxonomy" id="1738132"/>
    <lineage>
        <taxon>Eukaryota</taxon>
        <taxon>Fungi</taxon>
        <taxon>Dikarya</taxon>
        <taxon>Basidiomycota</taxon>
        <taxon>Agaricomycotina</taxon>
        <taxon>Agaricomycetes</taxon>
        <taxon>Agaricomycetidae</taxon>
        <taxon>Agaricales</taxon>
        <taxon>Marasmiineae</taxon>
        <taxon>Mycenaceae</taxon>
        <taxon>Roridomyces</taxon>
    </lineage>
</organism>
<gene>
    <name evidence="1" type="ORF">FB45DRAFT_531403</name>
</gene>
<comment type="caution">
    <text evidence="1">The sequence shown here is derived from an EMBL/GenBank/DDBJ whole genome shotgun (WGS) entry which is preliminary data.</text>
</comment>
<dbReference type="Proteomes" id="UP001221142">
    <property type="component" value="Unassembled WGS sequence"/>
</dbReference>
<dbReference type="EMBL" id="JARKIF010000009">
    <property type="protein sequence ID" value="KAJ7630244.1"/>
    <property type="molecule type" value="Genomic_DNA"/>
</dbReference>
<evidence type="ECO:0000313" key="1">
    <source>
        <dbReference type="EMBL" id="KAJ7630244.1"/>
    </source>
</evidence>
<dbReference type="AlphaFoldDB" id="A0AAD7BT13"/>
<sequence length="206" mass="22879">MSSNIIFTTLPLVAFIGGPIDNRFSPPPRPKRAHFELEDDGQVDGRCKRLRPSAAPLRSRVPNNSFLTSYRRREAHKRHHPPPPPTGPVTITIFQTVAVIRRGESETPAQRLERLAWNAFCEQIGGESPHSPFSHSVALLAERLEQMSLKDVDAEMAEVDPDIEMEEAEPVPPSPAPVIRRPRRVALACNSIPSNSASLRMPPIAH</sequence>
<reference evidence="1" key="1">
    <citation type="submission" date="2023-03" db="EMBL/GenBank/DDBJ databases">
        <title>Massive genome expansion in bonnet fungi (Mycena s.s.) driven by repeated elements and novel gene families across ecological guilds.</title>
        <authorList>
            <consortium name="Lawrence Berkeley National Laboratory"/>
            <person name="Harder C.B."/>
            <person name="Miyauchi S."/>
            <person name="Viragh M."/>
            <person name="Kuo A."/>
            <person name="Thoen E."/>
            <person name="Andreopoulos B."/>
            <person name="Lu D."/>
            <person name="Skrede I."/>
            <person name="Drula E."/>
            <person name="Henrissat B."/>
            <person name="Morin E."/>
            <person name="Kohler A."/>
            <person name="Barry K."/>
            <person name="LaButti K."/>
            <person name="Morin E."/>
            <person name="Salamov A."/>
            <person name="Lipzen A."/>
            <person name="Mereny Z."/>
            <person name="Hegedus B."/>
            <person name="Baldrian P."/>
            <person name="Stursova M."/>
            <person name="Weitz H."/>
            <person name="Taylor A."/>
            <person name="Grigoriev I.V."/>
            <person name="Nagy L.G."/>
            <person name="Martin F."/>
            <person name="Kauserud H."/>
        </authorList>
    </citation>
    <scope>NUCLEOTIDE SEQUENCE</scope>
    <source>
        <strain evidence="1">9284</strain>
    </source>
</reference>
<evidence type="ECO:0000313" key="2">
    <source>
        <dbReference type="Proteomes" id="UP001221142"/>
    </source>
</evidence>
<protein>
    <submittedName>
        <fullName evidence="1">Uncharacterized protein</fullName>
    </submittedName>
</protein>
<proteinExistence type="predicted"/>
<accession>A0AAD7BT13</accession>
<name>A0AAD7BT13_9AGAR</name>